<dbReference type="GeneID" id="77224191"/>
<gene>
    <name evidence="1" type="ORF">CSB93_3713</name>
</gene>
<keyword evidence="2" id="KW-1185">Reference proteome</keyword>
<accession>A0A2R3J338</accession>
<dbReference type="AlphaFoldDB" id="A0A2R3J338"/>
<dbReference type="RefSeq" id="WP_161935173.1">
    <property type="nucleotide sequence ID" value="NZ_CP020560.1"/>
</dbReference>
<name>A0A2R3J338_9PSED</name>
<dbReference type="Proteomes" id="UP000238390">
    <property type="component" value="Chromosome"/>
</dbReference>
<dbReference type="EMBL" id="CP027169">
    <property type="protein sequence ID" value="AVK08601.1"/>
    <property type="molecule type" value="Genomic_DNA"/>
</dbReference>
<protein>
    <submittedName>
        <fullName evidence="1">Uncharacterized protein</fullName>
    </submittedName>
</protein>
<organism evidence="1 2">
    <name type="scientific">Pseudomonas paraeruginosa</name>
    <dbReference type="NCBI Taxonomy" id="2994495"/>
    <lineage>
        <taxon>Bacteria</taxon>
        <taxon>Pseudomonadati</taxon>
        <taxon>Pseudomonadota</taxon>
        <taxon>Gammaproteobacteria</taxon>
        <taxon>Pseudomonadales</taxon>
        <taxon>Pseudomonadaceae</taxon>
        <taxon>Pseudomonas</taxon>
    </lineage>
</organism>
<evidence type="ECO:0000313" key="2">
    <source>
        <dbReference type="Proteomes" id="UP000238390"/>
    </source>
</evidence>
<evidence type="ECO:0000313" key="1">
    <source>
        <dbReference type="EMBL" id="AVK08601.1"/>
    </source>
</evidence>
<proteinExistence type="predicted"/>
<reference evidence="1 2" key="1">
    <citation type="submission" date="2018-02" db="EMBL/GenBank/DDBJ databases">
        <title>FDA/CDC Antimicrobial Resistant Isolate Bank Genome Sequencing.</title>
        <authorList>
            <person name="Benahmed F.H."/>
            <person name="Lutgring J.D."/>
            <person name="Yoo B."/>
            <person name="Machado M."/>
            <person name="Brown A."/>
            <person name="McAllister G."/>
            <person name="Perry A."/>
            <person name="Halpin A.L."/>
            <person name="Vavikolanu K."/>
            <person name="Ott S."/>
            <person name="Zhao X."/>
            <person name="Tallon L.J."/>
            <person name="Sadzewicz L."/>
            <person name="Aluvathingal J."/>
            <person name="Nadendla S."/>
            <person name="Voskania-kordi A."/>
            <person name="Simonyan V."/>
            <person name="Patel J."/>
            <person name="Shawar R.M."/>
        </authorList>
    </citation>
    <scope>NUCLEOTIDE SEQUENCE [LARGE SCALE GENOMIC DNA]</scope>
    <source>
        <strain evidence="1 2">AR_0356</strain>
    </source>
</reference>
<sequence>MERHWRGGAGWRRWPLVARLVTGETLREQPLADGLRLSGACVAHRCRLSPR</sequence>